<dbReference type="GO" id="GO:0005634">
    <property type="term" value="C:nucleus"/>
    <property type="evidence" value="ECO:0007669"/>
    <property type="project" value="TreeGrafter"/>
</dbReference>
<protein>
    <submittedName>
        <fullName evidence="2">4318_t:CDS:1</fullName>
    </submittedName>
</protein>
<dbReference type="EMBL" id="CAJVPZ010058171">
    <property type="protein sequence ID" value="CAG8787695.1"/>
    <property type="molecule type" value="Genomic_DNA"/>
</dbReference>
<dbReference type="OrthoDB" id="27237at2759"/>
<name>A0A9N9JMF8_9GLOM</name>
<proteinExistence type="predicted"/>
<dbReference type="AlphaFoldDB" id="A0A9N9JMF8"/>
<organism evidence="2 3">
    <name type="scientific">Racocetra fulgida</name>
    <dbReference type="NCBI Taxonomy" id="60492"/>
    <lineage>
        <taxon>Eukaryota</taxon>
        <taxon>Fungi</taxon>
        <taxon>Fungi incertae sedis</taxon>
        <taxon>Mucoromycota</taxon>
        <taxon>Glomeromycotina</taxon>
        <taxon>Glomeromycetes</taxon>
        <taxon>Diversisporales</taxon>
        <taxon>Gigasporaceae</taxon>
        <taxon>Racocetra</taxon>
    </lineage>
</organism>
<sequence length="203" mass="22681">SDDELNPIDLTNMIDTFEKFFDFEGAVDPTEFLRIMRQTLGISEQEYRELANEKIRQESDQITSMLGELMDQSKSISSQQFLSSDISESSSRGKMKESNNDIDMDAYMRALDAELSLSKISGSFIKTPQEALNQPLSEDKINNYEYDDDELSEPVNINLNLAKNLLESFKAQEGLPGPVGNIFGRMGVGALPRDDDDDVATGS</sequence>
<dbReference type="PANTHER" id="PTHR13060:SF0">
    <property type="entry name" value="PROTEIN ECDYSONELESS HOMOLOG"/>
    <property type="match status" value="1"/>
</dbReference>
<keyword evidence="3" id="KW-1185">Reference proteome</keyword>
<reference evidence="2" key="1">
    <citation type="submission" date="2021-06" db="EMBL/GenBank/DDBJ databases">
        <authorList>
            <person name="Kallberg Y."/>
            <person name="Tangrot J."/>
            <person name="Rosling A."/>
        </authorList>
    </citation>
    <scope>NUCLEOTIDE SEQUENCE</scope>
    <source>
        <strain evidence="2">IN212</strain>
    </source>
</reference>
<feature type="non-terminal residue" evidence="2">
    <location>
        <position position="203"/>
    </location>
</feature>
<dbReference type="PANTHER" id="PTHR13060">
    <property type="entry name" value="SGT1 PROTEIN HSGT1 SUPPRESSOR OF GCR2"/>
    <property type="match status" value="1"/>
</dbReference>
<dbReference type="InterPro" id="IPR010770">
    <property type="entry name" value="Ecd"/>
</dbReference>
<feature type="non-terminal residue" evidence="2">
    <location>
        <position position="1"/>
    </location>
</feature>
<feature type="region of interest" description="Disordered" evidence="1">
    <location>
        <begin position="74"/>
        <end position="99"/>
    </location>
</feature>
<gene>
    <name evidence="2" type="ORF">RFULGI_LOCUS16414</name>
</gene>
<evidence type="ECO:0000313" key="3">
    <source>
        <dbReference type="Proteomes" id="UP000789396"/>
    </source>
</evidence>
<dbReference type="Proteomes" id="UP000789396">
    <property type="component" value="Unassembled WGS sequence"/>
</dbReference>
<evidence type="ECO:0000313" key="2">
    <source>
        <dbReference type="EMBL" id="CAG8787695.1"/>
    </source>
</evidence>
<feature type="compositionally biased region" description="Low complexity" evidence="1">
    <location>
        <begin position="74"/>
        <end position="90"/>
    </location>
</feature>
<comment type="caution">
    <text evidence="2">The sequence shown here is derived from an EMBL/GenBank/DDBJ whole genome shotgun (WGS) entry which is preliminary data.</text>
</comment>
<accession>A0A9N9JMF8</accession>
<evidence type="ECO:0000256" key="1">
    <source>
        <dbReference type="SAM" id="MobiDB-lite"/>
    </source>
</evidence>